<dbReference type="EMBL" id="NHYD01000230">
    <property type="protein sequence ID" value="PPQ94792.1"/>
    <property type="molecule type" value="Genomic_DNA"/>
</dbReference>
<name>A0A409XVD9_PSICY</name>
<feature type="compositionally biased region" description="Basic residues" evidence="1">
    <location>
        <begin position="86"/>
        <end position="96"/>
    </location>
</feature>
<evidence type="ECO:0000313" key="3">
    <source>
        <dbReference type="Proteomes" id="UP000283269"/>
    </source>
</evidence>
<dbReference type="AlphaFoldDB" id="A0A409XVD9"/>
<dbReference type="STRING" id="93625.A0A409XVD9"/>
<evidence type="ECO:0000313" key="2">
    <source>
        <dbReference type="EMBL" id="PPQ94792.1"/>
    </source>
</evidence>
<gene>
    <name evidence="2" type="ORF">CVT25_008386</name>
</gene>
<keyword evidence="3" id="KW-1185">Reference proteome</keyword>
<proteinExistence type="predicted"/>
<feature type="compositionally biased region" description="Basic residues" evidence="1">
    <location>
        <begin position="30"/>
        <end position="43"/>
    </location>
</feature>
<reference evidence="2 3" key="1">
    <citation type="journal article" date="2018" name="Evol. Lett.">
        <title>Horizontal gene cluster transfer increased hallucinogenic mushroom diversity.</title>
        <authorList>
            <person name="Reynolds H.T."/>
            <person name="Vijayakumar V."/>
            <person name="Gluck-Thaler E."/>
            <person name="Korotkin H.B."/>
            <person name="Matheny P.B."/>
            <person name="Slot J.C."/>
        </authorList>
    </citation>
    <scope>NUCLEOTIDE SEQUENCE [LARGE SCALE GENOMIC DNA]</scope>
    <source>
        <strain evidence="2 3">2631</strain>
    </source>
</reference>
<dbReference type="Proteomes" id="UP000283269">
    <property type="component" value="Unassembled WGS sequence"/>
</dbReference>
<dbReference type="InParanoid" id="A0A409XVD9"/>
<sequence>MPTVQKPISARPVVHIDPKSFLGVALKKVSSTRKKPHKSKKHVATASSKSPSSSSEPSSGEPDELDNSSWSSDKLSLSSEDNDKLKAKHSKHKKCCANRSSSAKALKPTPYDGSTDAHAFHRFVKESKSYLEDSGLCRKRWITALVYFMEKRAYDFYLQKVSINE</sequence>
<evidence type="ECO:0000256" key="1">
    <source>
        <dbReference type="SAM" id="MobiDB-lite"/>
    </source>
</evidence>
<feature type="compositionally biased region" description="Low complexity" evidence="1">
    <location>
        <begin position="47"/>
        <end position="60"/>
    </location>
</feature>
<accession>A0A409XVD9</accession>
<organism evidence="2 3">
    <name type="scientific">Psilocybe cyanescens</name>
    <dbReference type="NCBI Taxonomy" id="93625"/>
    <lineage>
        <taxon>Eukaryota</taxon>
        <taxon>Fungi</taxon>
        <taxon>Dikarya</taxon>
        <taxon>Basidiomycota</taxon>
        <taxon>Agaricomycotina</taxon>
        <taxon>Agaricomycetes</taxon>
        <taxon>Agaricomycetidae</taxon>
        <taxon>Agaricales</taxon>
        <taxon>Agaricineae</taxon>
        <taxon>Strophariaceae</taxon>
        <taxon>Psilocybe</taxon>
    </lineage>
</organism>
<feature type="compositionally biased region" description="Low complexity" evidence="1">
    <location>
        <begin position="67"/>
        <end position="79"/>
    </location>
</feature>
<protein>
    <submittedName>
        <fullName evidence="2">Uncharacterized protein</fullName>
    </submittedName>
</protein>
<comment type="caution">
    <text evidence="2">The sequence shown here is derived from an EMBL/GenBank/DDBJ whole genome shotgun (WGS) entry which is preliminary data.</text>
</comment>
<dbReference type="OrthoDB" id="3267748at2759"/>
<feature type="region of interest" description="Disordered" evidence="1">
    <location>
        <begin position="1"/>
        <end position="111"/>
    </location>
</feature>